<dbReference type="Pfam" id="PF01370">
    <property type="entry name" value="Epimerase"/>
    <property type="match status" value="1"/>
</dbReference>
<dbReference type="Gene3D" id="3.40.50.720">
    <property type="entry name" value="NAD(P)-binding Rossmann-like Domain"/>
    <property type="match status" value="1"/>
</dbReference>
<gene>
    <name evidence="3" type="ORF">E1269_18290</name>
</gene>
<proteinExistence type="inferred from homology"/>
<dbReference type="InParanoid" id="A0A4R5D6N2"/>
<name>A0A4R5D6N2_9ACTN</name>
<evidence type="ECO:0000313" key="4">
    <source>
        <dbReference type="Proteomes" id="UP000294739"/>
    </source>
</evidence>
<comment type="caution">
    <text evidence="3">The sequence shown here is derived from an EMBL/GenBank/DDBJ whole genome shotgun (WGS) entry which is preliminary data.</text>
</comment>
<dbReference type="Proteomes" id="UP000294739">
    <property type="component" value="Unassembled WGS sequence"/>
</dbReference>
<evidence type="ECO:0000256" key="1">
    <source>
        <dbReference type="ARBA" id="ARBA00007637"/>
    </source>
</evidence>
<accession>A0A4R5D6N2</accession>
<dbReference type="SUPFAM" id="SSF51735">
    <property type="entry name" value="NAD(P)-binding Rossmann-fold domains"/>
    <property type="match status" value="1"/>
</dbReference>
<dbReference type="PANTHER" id="PTHR43000">
    <property type="entry name" value="DTDP-D-GLUCOSE 4,6-DEHYDRATASE-RELATED"/>
    <property type="match status" value="1"/>
</dbReference>
<evidence type="ECO:0000259" key="2">
    <source>
        <dbReference type="Pfam" id="PF01370"/>
    </source>
</evidence>
<keyword evidence="4" id="KW-1185">Reference proteome</keyword>
<dbReference type="OrthoDB" id="8770295at2"/>
<protein>
    <submittedName>
        <fullName evidence="3">NAD(P)-dependent oxidoreductase</fullName>
    </submittedName>
</protein>
<dbReference type="InterPro" id="IPR036291">
    <property type="entry name" value="NAD(P)-bd_dom_sf"/>
</dbReference>
<dbReference type="EMBL" id="SMKZ01000026">
    <property type="protein sequence ID" value="TDE08257.1"/>
    <property type="molecule type" value="Genomic_DNA"/>
</dbReference>
<dbReference type="RefSeq" id="WP_131897119.1">
    <property type="nucleotide sequence ID" value="NZ_SMKZ01000026.1"/>
</dbReference>
<dbReference type="CDD" id="cd08946">
    <property type="entry name" value="SDR_e"/>
    <property type="match status" value="1"/>
</dbReference>
<comment type="similarity">
    <text evidence="1">Belongs to the NAD(P)-dependent epimerase/dehydratase family.</text>
</comment>
<evidence type="ECO:0000313" key="3">
    <source>
        <dbReference type="EMBL" id="TDE08257.1"/>
    </source>
</evidence>
<dbReference type="AlphaFoldDB" id="A0A4R5D6N2"/>
<dbReference type="InterPro" id="IPR001509">
    <property type="entry name" value="Epimerase_deHydtase"/>
</dbReference>
<reference evidence="3 4" key="1">
    <citation type="submission" date="2019-03" db="EMBL/GenBank/DDBJ databases">
        <title>Draft genome sequences of novel Actinobacteria.</title>
        <authorList>
            <person name="Sahin N."/>
            <person name="Ay H."/>
            <person name="Saygin H."/>
        </authorList>
    </citation>
    <scope>NUCLEOTIDE SEQUENCE [LARGE SCALE GENOMIC DNA]</scope>
    <source>
        <strain evidence="3 4">5K138</strain>
    </source>
</reference>
<sequence>MKILLVGGSGMVGTFLAPYLIKEGHELRVLDVNQPTAEGVEYHQGSISDPDAVRKALTGCDTFINLVMQGRQGGDDSYQTIELIQSNYEVNTLGLHLVLYIAQEMGIKHGLHTSTMTVHYRDRRWYWQEEFVPRDTPSVYGVTKALGEQICEYFARWFDMNIIALRITVPRTREDYLAERRARPADFDGPKFVLDEEDLAAAYIAALRVVQVGHGRFDAVFLSGDELEQHHNQTKARQLLGWEPQSQQYVTRG</sequence>
<feature type="domain" description="NAD-dependent epimerase/dehydratase" evidence="2">
    <location>
        <begin position="3"/>
        <end position="168"/>
    </location>
</feature>
<organism evidence="3 4">
    <name type="scientific">Jiangella asiatica</name>
    <dbReference type="NCBI Taxonomy" id="2530372"/>
    <lineage>
        <taxon>Bacteria</taxon>
        <taxon>Bacillati</taxon>
        <taxon>Actinomycetota</taxon>
        <taxon>Actinomycetes</taxon>
        <taxon>Jiangellales</taxon>
        <taxon>Jiangellaceae</taxon>
        <taxon>Jiangella</taxon>
    </lineage>
</organism>